<evidence type="ECO:0000256" key="12">
    <source>
        <dbReference type="RuleBase" id="RU000512"/>
    </source>
</evidence>
<dbReference type="GO" id="GO:0044205">
    <property type="term" value="P:'de novo' UMP biosynthetic process"/>
    <property type="evidence" value="ECO:0007669"/>
    <property type="project" value="UniProtKB-UniRule"/>
</dbReference>
<feature type="active site" description="For OMPdecase activity" evidence="10">
    <location>
        <position position="62"/>
    </location>
</feature>
<dbReference type="SUPFAM" id="SSF51366">
    <property type="entry name" value="Ribulose-phoshate binding barrel"/>
    <property type="match status" value="1"/>
</dbReference>
<dbReference type="UniPathway" id="UPA00070">
    <property type="reaction ID" value="UER00120"/>
</dbReference>
<dbReference type="SMART" id="SM00934">
    <property type="entry name" value="OMPdecase"/>
    <property type="match status" value="1"/>
</dbReference>
<feature type="active site" description="Proton donor" evidence="9">
    <location>
        <position position="62"/>
    </location>
</feature>
<dbReference type="EC" id="4.1.1.23" evidence="9"/>
<evidence type="ECO:0000313" key="15">
    <source>
        <dbReference type="Proteomes" id="UP000053051"/>
    </source>
</evidence>
<dbReference type="Pfam" id="PF00215">
    <property type="entry name" value="OMPdecase"/>
    <property type="match status" value="1"/>
</dbReference>
<feature type="binding site" evidence="9 11">
    <location>
        <position position="12"/>
    </location>
    <ligand>
        <name>substrate</name>
    </ligand>
</feature>
<feature type="active site" description="For OMPdecase activity" evidence="10">
    <location>
        <position position="60"/>
    </location>
</feature>
<comment type="subunit">
    <text evidence="3 9">Homodimer.</text>
</comment>
<evidence type="ECO:0000256" key="7">
    <source>
        <dbReference type="ARBA" id="ARBA00049157"/>
    </source>
</evidence>
<dbReference type="GO" id="GO:0006207">
    <property type="term" value="P:'de novo' pyrimidine nucleobase biosynthetic process"/>
    <property type="evidence" value="ECO:0007669"/>
    <property type="project" value="InterPro"/>
</dbReference>
<comment type="function">
    <text evidence="1 9">Catalyzes the decarboxylation of orotidine 5'-monophosphate (OMP) to uridine 5'-monophosphate (UMP).</text>
</comment>
<evidence type="ECO:0000256" key="11">
    <source>
        <dbReference type="PIRSR" id="PIRSR614732-2"/>
    </source>
</evidence>
<dbReference type="InterPro" id="IPR014732">
    <property type="entry name" value="OMPdecase"/>
</dbReference>
<dbReference type="Proteomes" id="UP000053051">
    <property type="component" value="Unassembled WGS sequence"/>
</dbReference>
<feature type="active site" description="For OMPdecase activity" evidence="10">
    <location>
        <position position="65"/>
    </location>
</feature>
<comment type="similarity">
    <text evidence="8 9">Belongs to the OMP decarboxylase family. Type 1 subfamily.</text>
</comment>
<evidence type="ECO:0000256" key="3">
    <source>
        <dbReference type="ARBA" id="ARBA00011738"/>
    </source>
</evidence>
<keyword evidence="5 9" id="KW-0665">Pyrimidine biosynthesis</keyword>
<accession>M1X371</accession>
<evidence type="ECO:0000259" key="13">
    <source>
        <dbReference type="SMART" id="SM00934"/>
    </source>
</evidence>
<evidence type="ECO:0000256" key="6">
    <source>
        <dbReference type="ARBA" id="ARBA00023239"/>
    </source>
</evidence>
<dbReference type="FunFam" id="3.20.20.70:FF:000015">
    <property type="entry name" value="Orotidine 5'-phosphate decarboxylase"/>
    <property type="match status" value="1"/>
</dbReference>
<sequence>MSKANQIIVALDVPDKERAITLIKQLPSVTFWKVGLELFVSCGPVILEILKSHNKKIFLDLKFHDIPNTVIGACRTAAGYGIDLLTIHSTVGKDALKAAKDSINEGATTANVQPPKLIAVSLLTSISASQLAFELKIPLEVPEYSLHMVLMAKQAELDGAVCSPQEVAQLRDICGKDFLLVCPGIRPNWAARGDQKRTLTPFQTIQAGADYLVIGRPITAAIEPEVAWQKVCQELSSIVP</sequence>
<dbReference type="PANTHER" id="PTHR32119:SF2">
    <property type="entry name" value="OROTIDINE 5'-PHOSPHATE DECARBOXYLASE"/>
    <property type="match status" value="1"/>
</dbReference>
<dbReference type="EMBL" id="CAIY01000077">
    <property type="protein sequence ID" value="CCH68065.1"/>
    <property type="molecule type" value="Genomic_DNA"/>
</dbReference>
<gene>
    <name evidence="9" type="primary">pyrF</name>
    <name evidence="14" type="ORF">RINTHH_19100</name>
</gene>
<feature type="binding site" evidence="9 11">
    <location>
        <position position="124"/>
    </location>
    <ligand>
        <name>substrate</name>
    </ligand>
</feature>
<evidence type="ECO:0000256" key="10">
    <source>
        <dbReference type="PIRSR" id="PIRSR614732-1"/>
    </source>
</evidence>
<feature type="domain" description="Orotidine 5'-phosphate decarboxylase" evidence="13">
    <location>
        <begin position="6"/>
        <end position="231"/>
    </location>
</feature>
<feature type="binding site" evidence="9">
    <location>
        <begin position="60"/>
        <end position="69"/>
    </location>
    <ligand>
        <name>substrate</name>
    </ligand>
</feature>
<dbReference type="GO" id="GO:0004590">
    <property type="term" value="F:orotidine-5'-phosphate decarboxylase activity"/>
    <property type="evidence" value="ECO:0007669"/>
    <property type="project" value="UniProtKB-UniRule"/>
</dbReference>
<proteinExistence type="inferred from homology"/>
<dbReference type="InterPro" id="IPR013785">
    <property type="entry name" value="Aldolase_TIM"/>
</dbReference>
<dbReference type="InterPro" id="IPR047596">
    <property type="entry name" value="OMPdecase_bac"/>
</dbReference>
<dbReference type="AlphaFoldDB" id="M1X371"/>
<evidence type="ECO:0000256" key="2">
    <source>
        <dbReference type="ARBA" id="ARBA00004861"/>
    </source>
</evidence>
<keyword evidence="4 9" id="KW-0210">Decarboxylase</keyword>
<comment type="catalytic activity">
    <reaction evidence="7 9 12">
        <text>orotidine 5'-phosphate + H(+) = UMP + CO2</text>
        <dbReference type="Rhea" id="RHEA:11596"/>
        <dbReference type="ChEBI" id="CHEBI:15378"/>
        <dbReference type="ChEBI" id="CHEBI:16526"/>
        <dbReference type="ChEBI" id="CHEBI:57538"/>
        <dbReference type="ChEBI" id="CHEBI:57865"/>
        <dbReference type="EC" id="4.1.1.23"/>
    </reaction>
</comment>
<dbReference type="NCBIfam" id="NF001273">
    <property type="entry name" value="PRK00230.1"/>
    <property type="match status" value="1"/>
</dbReference>
<evidence type="ECO:0000256" key="5">
    <source>
        <dbReference type="ARBA" id="ARBA00022975"/>
    </source>
</evidence>
<reference evidence="15" key="2">
    <citation type="submission" date="2016-01" db="EMBL/GenBank/DDBJ databases">
        <title>Diatom-associated endosymboitic cyanobacterium lacks core nitrogen metabolism enzymes.</title>
        <authorList>
            <person name="Hilton J.A."/>
            <person name="Foster R.A."/>
            <person name="Tripp H.J."/>
            <person name="Carter B.J."/>
            <person name="Zehr J.P."/>
            <person name="Villareal T.A."/>
        </authorList>
    </citation>
    <scope>NUCLEOTIDE SEQUENCE [LARGE SCALE GENOMIC DNA]</scope>
    <source>
        <strain evidence="15">HH01</strain>
    </source>
</reference>
<evidence type="ECO:0000313" key="14">
    <source>
        <dbReference type="EMBL" id="CCH68065.1"/>
    </source>
</evidence>
<dbReference type="PROSITE" id="PS00156">
    <property type="entry name" value="OMPDECASE"/>
    <property type="match status" value="1"/>
</dbReference>
<feature type="binding site" evidence="9 11">
    <location>
        <position position="186"/>
    </location>
    <ligand>
        <name>substrate</name>
    </ligand>
</feature>
<dbReference type="InterPro" id="IPR001754">
    <property type="entry name" value="OMPdeCOase_dom"/>
</dbReference>
<feature type="binding site" evidence="9 11">
    <location>
        <position position="33"/>
    </location>
    <ligand>
        <name>substrate</name>
    </ligand>
</feature>
<feature type="binding site" evidence="9 11">
    <location>
        <position position="216"/>
    </location>
    <ligand>
        <name>substrate</name>
    </ligand>
</feature>
<dbReference type="GO" id="GO:0005829">
    <property type="term" value="C:cytosol"/>
    <property type="evidence" value="ECO:0007669"/>
    <property type="project" value="TreeGrafter"/>
</dbReference>
<dbReference type="CDD" id="cd04725">
    <property type="entry name" value="OMP_decarboxylase_like"/>
    <property type="match status" value="1"/>
</dbReference>
<comment type="pathway">
    <text evidence="2 9 12">Pyrimidine metabolism; UMP biosynthesis via de novo pathway; UMP from orotate: step 2/2.</text>
</comment>
<name>M1X371_9NOST</name>
<evidence type="ECO:0000256" key="4">
    <source>
        <dbReference type="ARBA" id="ARBA00022793"/>
    </source>
</evidence>
<dbReference type="HAMAP" id="MF_01200_B">
    <property type="entry name" value="OMPdecase_type1_B"/>
    <property type="match status" value="1"/>
</dbReference>
<evidence type="ECO:0000256" key="9">
    <source>
        <dbReference type="HAMAP-Rule" id="MF_01200"/>
    </source>
</evidence>
<dbReference type="OrthoDB" id="9806203at2"/>
<reference evidence="14 15" key="1">
    <citation type="submission" date="2012-05" db="EMBL/GenBank/DDBJ databases">
        <authorList>
            <person name="Hilton J."/>
        </authorList>
    </citation>
    <scope>NUCLEOTIDE SEQUENCE [LARGE SCALE GENOMIC DNA]</scope>
    <source>
        <strain evidence="14 15">HH01</strain>
    </source>
</reference>
<dbReference type="NCBIfam" id="TIGR01740">
    <property type="entry name" value="pyrF"/>
    <property type="match status" value="1"/>
</dbReference>
<keyword evidence="15" id="KW-1185">Reference proteome</keyword>
<dbReference type="STRING" id="1165094.RINTHH_19100"/>
<feature type="binding site" evidence="9 11">
    <location>
        <position position="215"/>
    </location>
    <ligand>
        <name>substrate</name>
    </ligand>
</feature>
<dbReference type="RefSeq" id="WP_008235380.1">
    <property type="nucleotide sequence ID" value="NZ_CAIY01000077.1"/>
</dbReference>
<feature type="binding site" evidence="9 11">
    <location>
        <position position="195"/>
    </location>
    <ligand>
        <name>substrate</name>
    </ligand>
</feature>
<dbReference type="InterPro" id="IPR011060">
    <property type="entry name" value="RibuloseP-bd_barrel"/>
</dbReference>
<keyword evidence="6 9" id="KW-0456">Lyase</keyword>
<dbReference type="Gene3D" id="3.20.20.70">
    <property type="entry name" value="Aldolase class I"/>
    <property type="match status" value="1"/>
</dbReference>
<evidence type="ECO:0000256" key="8">
    <source>
        <dbReference type="ARBA" id="ARBA00061012"/>
    </source>
</evidence>
<dbReference type="PANTHER" id="PTHR32119">
    <property type="entry name" value="OROTIDINE 5'-PHOSPHATE DECARBOXYLASE"/>
    <property type="match status" value="1"/>
</dbReference>
<dbReference type="InterPro" id="IPR018089">
    <property type="entry name" value="OMPdecase_AS"/>
</dbReference>
<evidence type="ECO:0000256" key="1">
    <source>
        <dbReference type="ARBA" id="ARBA00002356"/>
    </source>
</evidence>
<protein>
    <recommendedName>
        <fullName evidence="9">Orotidine 5'-phosphate decarboxylase</fullName>
        <ecNumber evidence="9">4.1.1.23</ecNumber>
    </recommendedName>
    <alternativeName>
        <fullName evidence="9">OMP decarboxylase</fullName>
        <shortName evidence="9">OMPDCase</shortName>
        <shortName evidence="9">OMPdecase</shortName>
    </alternativeName>
</protein>
<comment type="caution">
    <text evidence="14">The sequence shown here is derived from an EMBL/GenBank/DDBJ whole genome shotgun (WGS) entry which is preliminary data.</text>
</comment>
<organism evidence="14 15">
    <name type="scientific">Richelia intracellularis HH01</name>
    <dbReference type="NCBI Taxonomy" id="1165094"/>
    <lineage>
        <taxon>Bacteria</taxon>
        <taxon>Bacillati</taxon>
        <taxon>Cyanobacteriota</taxon>
        <taxon>Cyanophyceae</taxon>
        <taxon>Nostocales</taxon>
        <taxon>Nostocaceae</taxon>
        <taxon>Richelia</taxon>
    </lineage>
</organism>